<keyword evidence="3" id="KW-0732">Signal</keyword>
<accession>Q52PK0</accession>
<organism evidence="4">
    <name type="scientific">Dunaliella salina</name>
    <name type="common">Green alga</name>
    <name type="synonym">Protococcus salinus</name>
    <dbReference type="NCBI Taxonomy" id="3046"/>
    <lineage>
        <taxon>Eukaryota</taxon>
        <taxon>Viridiplantae</taxon>
        <taxon>Chlorophyta</taxon>
        <taxon>core chlorophytes</taxon>
        <taxon>Chlorophyceae</taxon>
        <taxon>CS clade</taxon>
        <taxon>Chlamydomonadales</taxon>
        <taxon>Dunaliellaceae</taxon>
        <taxon>Dunaliella</taxon>
    </lineage>
</organism>
<dbReference type="PANTHER" id="PTHR47197:SF3">
    <property type="entry name" value="DIHYDRO-HEME D1 DEHYDROGENASE"/>
    <property type="match status" value="1"/>
</dbReference>
<feature type="chain" id="PRO_5004248473" evidence="3">
    <location>
        <begin position="24"/>
        <end position="1054"/>
    </location>
</feature>
<reference evidence="4" key="1">
    <citation type="journal article" date="2007" name="J. Biol. Chem.">
        <title>A multicopper ferroxidase involved in iron binding to transferrins in Dunaliella salina plasma membranes.</title>
        <authorList>
            <person name="Paz Y."/>
            <person name="Katz A."/>
            <person name="Pick U."/>
        </authorList>
    </citation>
    <scope>NUCLEOTIDE SEQUENCE</scope>
</reference>
<feature type="signal peptide" evidence="3">
    <location>
        <begin position="1"/>
        <end position="23"/>
    </location>
</feature>
<dbReference type="InterPro" id="IPR051200">
    <property type="entry name" value="Host-pathogen_enzymatic-act"/>
</dbReference>
<evidence type="ECO:0000256" key="3">
    <source>
        <dbReference type="SAM" id="SignalP"/>
    </source>
</evidence>
<dbReference type="EMBL" id="AY987036">
    <property type="protein sequence ID" value="AAX88808.2"/>
    <property type="molecule type" value="mRNA"/>
</dbReference>
<keyword evidence="2" id="KW-0812">Transmembrane</keyword>
<protein>
    <submittedName>
        <fullName evidence="4">Uncharacterized protein</fullName>
    </submittedName>
</protein>
<feature type="compositionally biased region" description="Polar residues" evidence="1">
    <location>
        <begin position="910"/>
        <end position="921"/>
    </location>
</feature>
<feature type="transmembrane region" description="Helical" evidence="2">
    <location>
        <begin position="983"/>
        <end position="1006"/>
    </location>
</feature>
<dbReference type="PANTHER" id="PTHR47197">
    <property type="entry name" value="PROTEIN NIRF"/>
    <property type="match status" value="1"/>
</dbReference>
<dbReference type="InterPro" id="IPR011048">
    <property type="entry name" value="Haem_d1_sf"/>
</dbReference>
<keyword evidence="2" id="KW-0472">Membrane</keyword>
<feature type="compositionally biased region" description="Polar residues" evidence="1">
    <location>
        <begin position="928"/>
        <end position="956"/>
    </location>
</feature>
<proteinExistence type="evidence at transcript level"/>
<sequence length="1054" mass="113911">MHSKNLLLAAQLLLLLIGTGVFAADTDEKFWVFDDKGVYIVNPADGNKEELYRNEDLCSPGEDCSNWGYPGTDGQYVVVANYNGQNPTKPGNVMAFEADTGKLVANVKTCNLPFTLDFAPWRHEVYVHCWFRPGDDQTQPEDGLVDVLSTNNWGLKNPWIGAAHNSGYMHAYIALSKELKQYAWGTNMQDPGIHRIDLETRESKFFNLRASGCTGGAGIVISDVNKHGFLKCNPGGVSMVLELDLEAEEVEVVQKIEVDGTPYVTEDGKYIAITDEKKHELHIFEAKSNGQTNKISVISDPDIEGFSQLAFAVSGSEHVAVITSFSQNKVLLVDMESVEANPNAPLTAVIDLPDDPDHDYNSTAQLGQHGGQRQLAAGANANGQLYAMVSAQSLSQTHILTISTSPITATIEDVDNVMGSSPKLFFMPFSTGPEPAVVTQRSYASAAQVEQLKARVTMLEEGLWGAQLSENFWVFTDDGMHVIDAVMGEEIHFLNASEGICDGTCSWGYPETDGTSFVAVPNRASNEVFVFDIHTGGIKARVPTCSSPYRVEPVPWANELLVHCWQRPGEDSFSDNQDGIVDVLSTSKWGIRNPLIDALFTSTEYIHGDVLVNEALPSFAWSINFADPGVHKISMEDRKSEFVNLQAEGCFGVYNMAISATNRHAFMECPSGSEFSSPRIILEMNLEQDKVVPNPDLKNHQGTPYVSKDGKFIVLMANDKLQVFEAKENGKPSAFVTEIDKSDDIEGFSKLAFIQGKNGEHVAVVTSLTQNKVLLLDMDSLETSSPKTKVVTLPEDPSSSQDSTADVSNHGGGRQIAAGTMEDGRMVALVSAQSIETVHVLNLGSSGSPLDAVEVKHDVEGVPGALPKMVFVPLASHKEHVSTVQQQVASVGLLEAAKEKMKEIESMANQEVSSLRTSMQSGMADANQKMQQLESSVAEANSELQALRTKVTQLSQKSSSDDGTSGNGGGSNSASSSSTDSKAIAIAGVVLACVAIAALMVMAVVLMAKAGSSGPLDCVQQSQGSFQRFEQMKYNEYNNPATHTPVFENGASKV</sequence>
<feature type="region of interest" description="Disordered" evidence="1">
    <location>
        <begin position="910"/>
        <end position="978"/>
    </location>
</feature>
<evidence type="ECO:0000256" key="1">
    <source>
        <dbReference type="SAM" id="MobiDB-lite"/>
    </source>
</evidence>
<keyword evidence="2" id="KW-1133">Transmembrane helix</keyword>
<evidence type="ECO:0000256" key="2">
    <source>
        <dbReference type="SAM" id="Phobius"/>
    </source>
</evidence>
<evidence type="ECO:0000313" key="4">
    <source>
        <dbReference type="EMBL" id="AAX88808.2"/>
    </source>
</evidence>
<dbReference type="SUPFAM" id="SSF51004">
    <property type="entry name" value="C-terminal (heme d1) domain of cytochrome cd1-nitrite reductase"/>
    <property type="match status" value="2"/>
</dbReference>
<name>Q52PK0_DUNSA</name>
<dbReference type="AlphaFoldDB" id="Q52PK0"/>
<feature type="region of interest" description="Disordered" evidence="1">
    <location>
        <begin position="786"/>
        <end position="817"/>
    </location>
</feature>
<feature type="compositionally biased region" description="Polar residues" evidence="1">
    <location>
        <begin position="797"/>
        <end position="807"/>
    </location>
</feature>